<dbReference type="EMBL" id="BMNK01000027">
    <property type="protein sequence ID" value="GGP17921.1"/>
    <property type="molecule type" value="Genomic_DNA"/>
</dbReference>
<reference evidence="4" key="1">
    <citation type="journal article" date="2014" name="Int. J. Syst. Evol. Microbiol.">
        <title>Complete genome sequence of Corynebacterium casei LMG S-19264T (=DSM 44701T), isolated from a smear-ripened cheese.</title>
        <authorList>
            <consortium name="US DOE Joint Genome Institute (JGI-PGF)"/>
            <person name="Walter F."/>
            <person name="Albersmeier A."/>
            <person name="Kalinowski J."/>
            <person name="Ruckert C."/>
        </authorList>
    </citation>
    <scope>NUCLEOTIDE SEQUENCE</scope>
    <source>
        <strain evidence="4">CGMCC 4.7430</strain>
    </source>
</reference>
<dbReference type="GO" id="GO:0003700">
    <property type="term" value="F:DNA-binding transcription factor activity"/>
    <property type="evidence" value="ECO:0007669"/>
    <property type="project" value="TreeGrafter"/>
</dbReference>
<dbReference type="InterPro" id="IPR001647">
    <property type="entry name" value="HTH_TetR"/>
</dbReference>
<protein>
    <recommendedName>
        <fullName evidence="3">HTH tetR-type domain-containing protein</fullName>
    </recommendedName>
</protein>
<dbReference type="AlphaFoldDB" id="A0A918EA27"/>
<gene>
    <name evidence="4" type="ORF">GCM10012278_88200</name>
</gene>
<dbReference type="PROSITE" id="PS50977">
    <property type="entry name" value="HTH_TETR_2"/>
    <property type="match status" value="1"/>
</dbReference>
<dbReference type="Gene3D" id="1.10.357.10">
    <property type="entry name" value="Tetracycline Repressor, domain 2"/>
    <property type="match status" value="1"/>
</dbReference>
<dbReference type="InterPro" id="IPR009057">
    <property type="entry name" value="Homeodomain-like_sf"/>
</dbReference>
<feature type="DNA-binding region" description="H-T-H motif" evidence="2">
    <location>
        <begin position="83"/>
        <end position="102"/>
    </location>
</feature>
<evidence type="ECO:0000313" key="4">
    <source>
        <dbReference type="EMBL" id="GGP17921.1"/>
    </source>
</evidence>
<keyword evidence="5" id="KW-1185">Reference proteome</keyword>
<evidence type="ECO:0000259" key="3">
    <source>
        <dbReference type="PROSITE" id="PS50977"/>
    </source>
</evidence>
<dbReference type="PANTHER" id="PTHR30055:SF153">
    <property type="entry name" value="HTH-TYPE TRANSCRIPTIONAL REPRESSOR RV3405C"/>
    <property type="match status" value="1"/>
</dbReference>
<dbReference type="InterPro" id="IPR050109">
    <property type="entry name" value="HTH-type_TetR-like_transc_reg"/>
</dbReference>
<dbReference type="SUPFAM" id="SSF48498">
    <property type="entry name" value="Tetracyclin repressor-like, C-terminal domain"/>
    <property type="match status" value="1"/>
</dbReference>
<dbReference type="Proteomes" id="UP000660745">
    <property type="component" value="Unassembled WGS sequence"/>
</dbReference>
<organism evidence="4 5">
    <name type="scientific">Nonomuraea glycinis</name>
    <dbReference type="NCBI Taxonomy" id="2047744"/>
    <lineage>
        <taxon>Bacteria</taxon>
        <taxon>Bacillati</taxon>
        <taxon>Actinomycetota</taxon>
        <taxon>Actinomycetes</taxon>
        <taxon>Streptosporangiales</taxon>
        <taxon>Streptosporangiaceae</taxon>
        <taxon>Nonomuraea</taxon>
    </lineage>
</organism>
<keyword evidence="1 2" id="KW-0238">DNA-binding</keyword>
<dbReference type="Pfam" id="PF00440">
    <property type="entry name" value="TetR_N"/>
    <property type="match status" value="1"/>
</dbReference>
<dbReference type="SUPFAM" id="SSF46689">
    <property type="entry name" value="Homeodomain-like"/>
    <property type="match status" value="1"/>
</dbReference>
<reference evidence="4" key="2">
    <citation type="submission" date="2020-09" db="EMBL/GenBank/DDBJ databases">
        <authorList>
            <person name="Sun Q."/>
            <person name="Zhou Y."/>
        </authorList>
    </citation>
    <scope>NUCLEOTIDE SEQUENCE</scope>
    <source>
        <strain evidence="4">CGMCC 4.7430</strain>
    </source>
</reference>
<comment type="caution">
    <text evidence="4">The sequence shown here is derived from an EMBL/GenBank/DDBJ whole genome shotgun (WGS) entry which is preliminary data.</text>
</comment>
<sequence length="250" mass="28108">MILCIRKSQCDRHHKAAFEAESIQEVSVESVLSEFMAPSDSESLLERAYVDAVERVDDIDELRTRILDAAYEQFCRMGIRRSTMEDVARLAKVSRITIYRRFDAKDMLVEHVVRREFRRYFDQFLIDIEQADTAADRVVLGFVSSLRAIRGNPLIGGLIATEPDLLIPSMMAGGGQTLATVQKFVAGQLRREQRAGNVSGRLDVDLVAEMMVRISTSFLAIPSAIIDLDDDTQLTAVARRFLVPMLEPPA</sequence>
<dbReference type="GO" id="GO:0000976">
    <property type="term" value="F:transcription cis-regulatory region binding"/>
    <property type="evidence" value="ECO:0007669"/>
    <property type="project" value="TreeGrafter"/>
</dbReference>
<accession>A0A918EA27</accession>
<dbReference type="InterPro" id="IPR036271">
    <property type="entry name" value="Tet_transcr_reg_TetR-rel_C_sf"/>
</dbReference>
<feature type="domain" description="HTH tetR-type" evidence="3">
    <location>
        <begin position="60"/>
        <end position="120"/>
    </location>
</feature>
<evidence type="ECO:0000256" key="1">
    <source>
        <dbReference type="ARBA" id="ARBA00023125"/>
    </source>
</evidence>
<evidence type="ECO:0000313" key="5">
    <source>
        <dbReference type="Proteomes" id="UP000660745"/>
    </source>
</evidence>
<dbReference type="PRINTS" id="PR00455">
    <property type="entry name" value="HTHTETR"/>
</dbReference>
<dbReference type="PANTHER" id="PTHR30055">
    <property type="entry name" value="HTH-TYPE TRANSCRIPTIONAL REGULATOR RUTR"/>
    <property type="match status" value="1"/>
</dbReference>
<proteinExistence type="predicted"/>
<evidence type="ECO:0000256" key="2">
    <source>
        <dbReference type="PROSITE-ProRule" id="PRU00335"/>
    </source>
</evidence>
<name>A0A918EA27_9ACTN</name>